<dbReference type="EMBL" id="KQ461154">
    <property type="protein sequence ID" value="KPJ08388.1"/>
    <property type="molecule type" value="Genomic_DNA"/>
</dbReference>
<name>A0A194QS89_PAPMA</name>
<dbReference type="GO" id="GO:0005615">
    <property type="term" value="C:extracellular space"/>
    <property type="evidence" value="ECO:0007669"/>
    <property type="project" value="UniProtKB-ARBA"/>
</dbReference>
<dbReference type="InterPro" id="IPR052444">
    <property type="entry name" value="Spz/Toll_ligand-like"/>
</dbReference>
<dbReference type="PANTHER" id="PTHR23199:SF12">
    <property type="entry name" value="NEUROTROPHIN 1-RELATED"/>
    <property type="match status" value="1"/>
</dbReference>
<proteinExistence type="predicted"/>
<evidence type="ECO:0000259" key="5">
    <source>
        <dbReference type="Pfam" id="PF16077"/>
    </source>
</evidence>
<dbReference type="Proteomes" id="UP000053240">
    <property type="component" value="Unassembled WGS sequence"/>
</dbReference>
<evidence type="ECO:0000313" key="6">
    <source>
        <dbReference type="EMBL" id="KPJ08388.1"/>
    </source>
</evidence>
<dbReference type="InterPro" id="IPR029034">
    <property type="entry name" value="Cystine-knot_cytokine"/>
</dbReference>
<evidence type="ECO:0000256" key="1">
    <source>
        <dbReference type="ARBA" id="ARBA00022729"/>
    </source>
</evidence>
<feature type="domain" description="Spaetzle" evidence="5">
    <location>
        <begin position="263"/>
        <end position="356"/>
    </location>
</feature>
<evidence type="ECO:0000256" key="2">
    <source>
        <dbReference type="ARBA" id="ARBA00023157"/>
    </source>
</evidence>
<dbReference type="PANTHER" id="PTHR23199">
    <property type="entry name" value="NEUROTROPHIN 1-RELATED"/>
    <property type="match status" value="1"/>
</dbReference>
<organism evidence="6 7">
    <name type="scientific">Papilio machaon</name>
    <name type="common">Old World swallowtail butterfly</name>
    <dbReference type="NCBI Taxonomy" id="76193"/>
    <lineage>
        <taxon>Eukaryota</taxon>
        <taxon>Metazoa</taxon>
        <taxon>Ecdysozoa</taxon>
        <taxon>Arthropoda</taxon>
        <taxon>Hexapoda</taxon>
        <taxon>Insecta</taxon>
        <taxon>Pterygota</taxon>
        <taxon>Neoptera</taxon>
        <taxon>Endopterygota</taxon>
        <taxon>Lepidoptera</taxon>
        <taxon>Glossata</taxon>
        <taxon>Ditrysia</taxon>
        <taxon>Papilionoidea</taxon>
        <taxon>Papilionidae</taxon>
        <taxon>Papilioninae</taxon>
        <taxon>Papilio</taxon>
    </lineage>
</organism>
<dbReference type="Gene3D" id="2.10.90.10">
    <property type="entry name" value="Cystine-knot cytokines"/>
    <property type="match status" value="1"/>
</dbReference>
<keyword evidence="1 4" id="KW-0732">Signal</keyword>
<dbReference type="InterPro" id="IPR032104">
    <property type="entry name" value="Spaetzle"/>
</dbReference>
<dbReference type="STRING" id="76193.A0A194QS89"/>
<dbReference type="AlphaFoldDB" id="A0A194QS89"/>
<dbReference type="GO" id="GO:0021556">
    <property type="term" value="P:central nervous system formation"/>
    <property type="evidence" value="ECO:0007669"/>
    <property type="project" value="TreeGrafter"/>
</dbReference>
<feature type="chain" id="PRO_5008264590" evidence="4">
    <location>
        <begin position="21"/>
        <end position="366"/>
    </location>
</feature>
<evidence type="ECO:0000256" key="3">
    <source>
        <dbReference type="ARBA" id="ARBA00023180"/>
    </source>
</evidence>
<dbReference type="SUPFAM" id="SSF57501">
    <property type="entry name" value="Cystine-knot cytokines"/>
    <property type="match status" value="1"/>
</dbReference>
<keyword evidence="3" id="KW-0325">Glycoprotein</keyword>
<keyword evidence="2" id="KW-1015">Disulfide bond</keyword>
<gene>
    <name evidence="6" type="ORF">RR48_12141</name>
</gene>
<accession>A0A194QS89</accession>
<evidence type="ECO:0000256" key="4">
    <source>
        <dbReference type="SAM" id="SignalP"/>
    </source>
</evidence>
<dbReference type="InParanoid" id="A0A194QS89"/>
<dbReference type="GO" id="GO:0045087">
    <property type="term" value="P:innate immune response"/>
    <property type="evidence" value="ECO:0007669"/>
    <property type="project" value="TreeGrafter"/>
</dbReference>
<dbReference type="GO" id="GO:0008083">
    <property type="term" value="F:growth factor activity"/>
    <property type="evidence" value="ECO:0007669"/>
    <property type="project" value="TreeGrafter"/>
</dbReference>
<dbReference type="GO" id="GO:0005121">
    <property type="term" value="F:Toll binding"/>
    <property type="evidence" value="ECO:0007669"/>
    <property type="project" value="TreeGrafter"/>
</dbReference>
<evidence type="ECO:0000313" key="7">
    <source>
        <dbReference type="Proteomes" id="UP000053240"/>
    </source>
</evidence>
<dbReference type="Pfam" id="PF16077">
    <property type="entry name" value="Spaetzle"/>
    <property type="match status" value="1"/>
</dbReference>
<reference evidence="6 7" key="1">
    <citation type="journal article" date="2015" name="Nat. Commun.">
        <title>Outbred genome sequencing and CRISPR/Cas9 gene editing in butterflies.</title>
        <authorList>
            <person name="Li X."/>
            <person name="Fan D."/>
            <person name="Zhang W."/>
            <person name="Liu G."/>
            <person name="Zhang L."/>
            <person name="Zhao L."/>
            <person name="Fang X."/>
            <person name="Chen L."/>
            <person name="Dong Y."/>
            <person name="Chen Y."/>
            <person name="Ding Y."/>
            <person name="Zhao R."/>
            <person name="Feng M."/>
            <person name="Zhu Y."/>
            <person name="Feng Y."/>
            <person name="Jiang X."/>
            <person name="Zhu D."/>
            <person name="Xiang H."/>
            <person name="Feng X."/>
            <person name="Li S."/>
            <person name="Wang J."/>
            <person name="Zhang G."/>
            <person name="Kronforst M.R."/>
            <person name="Wang W."/>
        </authorList>
    </citation>
    <scope>NUCLEOTIDE SEQUENCE [LARGE SCALE GENOMIC DNA]</scope>
    <source>
        <strain evidence="6">Ya'a_city_454_Pm</strain>
        <tissue evidence="6">Whole body</tissue>
    </source>
</reference>
<sequence>MYFVSLTVWISLVHLLPSEAVIFTLHVPRRTRAVGGDDINKIPGSQSFKPNIPKECEDIGICDDVPEYPQQYVTQLIDQINKINQTNFNTDIIELTERFGPEEENFEMCQSKEMLYSPLAARSVNGKKWYYIFNKTNQTNFNTDIIELTERFGPEEENFEMCQSKEMINLSATNHESMRRSRAVQRIDASSSGIVFPGQTSFKPKIPKDCETVGICDNIPEYPHGYVSQLIDRMSAVNLTKFNVDVIEPQIAQRIGPEEENLELCRSEESLYNPKAAKDTNEQWYYIINKVKDVQQTFRVDICHRQNVACKSVVHFAQGYEGMCKQKYILRSMVALDYNGEMIEKHFLVPSCCSCIYRVTELKLYS</sequence>
<protein>
    <submittedName>
        <fullName evidence="6">Protein spaetzle</fullName>
    </submittedName>
</protein>
<keyword evidence="7" id="KW-1185">Reference proteome</keyword>
<feature type="signal peptide" evidence="4">
    <location>
        <begin position="1"/>
        <end position="20"/>
    </location>
</feature>